<keyword evidence="4 5" id="KW-0472">Membrane</keyword>
<feature type="transmembrane region" description="Helical" evidence="5">
    <location>
        <begin position="27"/>
        <end position="46"/>
    </location>
</feature>
<dbReference type="GO" id="GO:0016020">
    <property type="term" value="C:membrane"/>
    <property type="evidence" value="ECO:0007669"/>
    <property type="project" value="UniProtKB-SubCell"/>
</dbReference>
<dbReference type="Pfam" id="PF01027">
    <property type="entry name" value="Bax1-I"/>
    <property type="match status" value="1"/>
</dbReference>
<evidence type="ECO:0000256" key="3">
    <source>
        <dbReference type="ARBA" id="ARBA00022989"/>
    </source>
</evidence>
<evidence type="ECO:0008006" key="8">
    <source>
        <dbReference type="Google" id="ProtNLM"/>
    </source>
</evidence>
<sequence length="233" mass="25585">MENQNQVQNLLVAQANQADRSTFYKNTYGHVAGGVLVFVIIESLMLRSETLVNFMLSLTQGYLWLALLAGFMGVTWVAQKMAYGSASKSQQYVGYLIYIIAEALLFVPLLYIALAYGGQYVIKQAAVVTGGLFVGLSVIVFLTKTDFSVLKGALTIGFFLAIGLIIAGMLFGFDLGLWFSVGMCALAGGAILYNTHQLKHEFGTQQYVAAALSLFASLMLLFWYILRVFMSRD</sequence>
<feature type="transmembrane region" description="Helical" evidence="5">
    <location>
        <begin position="149"/>
        <end position="171"/>
    </location>
</feature>
<feature type="transmembrane region" description="Helical" evidence="5">
    <location>
        <begin position="61"/>
        <end position="83"/>
    </location>
</feature>
<dbReference type="RefSeq" id="WP_013597856.1">
    <property type="nucleotide sequence ID" value="NC_015144.1"/>
</dbReference>
<proteinExistence type="predicted"/>
<dbReference type="Proteomes" id="UP000008641">
    <property type="component" value="Chromosome"/>
</dbReference>
<evidence type="ECO:0000313" key="7">
    <source>
        <dbReference type="Proteomes" id="UP000008641"/>
    </source>
</evidence>
<evidence type="ECO:0000313" key="6">
    <source>
        <dbReference type="EMBL" id="ADX67465.1"/>
    </source>
</evidence>
<gene>
    <name evidence="6" type="ordered locus">Weevi_0751</name>
</gene>
<keyword evidence="7" id="KW-1185">Reference proteome</keyword>
<dbReference type="eggNOG" id="COG0670">
    <property type="taxonomic scope" value="Bacteria"/>
</dbReference>
<reference evidence="7" key="2">
    <citation type="journal article" date="2011" name="Stand. Genomic Sci.">
        <title>Complete genome sequence of Weeksella virosa type strain (9751T).</title>
        <authorList>
            <person name="Lang E."/>
            <person name="Teshima H."/>
            <person name="Lucas S."/>
            <person name="Lapidus A."/>
            <person name="Hammon N."/>
            <person name="Deshpande S."/>
            <person name="Nolan M."/>
            <person name="Cheng J."/>
            <person name="Pitluck S."/>
            <person name="Liolios K."/>
            <person name="Pagani I."/>
            <person name="Mikhailova N."/>
            <person name="Ivanova N."/>
            <person name="Mavromatis K."/>
            <person name="Pati A."/>
            <person name="Tapia R."/>
            <person name="Han C."/>
            <person name="Goodwin L."/>
            <person name="Chen A."/>
            <person name="Palaniappan K."/>
            <person name="Land M."/>
            <person name="Hauser L."/>
            <person name="Chang Y."/>
            <person name="Jeffries C."/>
            <person name="Brambilla E."/>
            <person name="Kopitz M."/>
            <person name="Rohde M."/>
            <person name="Goker M."/>
            <person name="Tindall B."/>
            <person name="Detter J."/>
            <person name="Woyke T."/>
            <person name="Bristow J."/>
            <person name="Eisen J."/>
            <person name="Markowitz V."/>
            <person name="Hugenholtz P."/>
            <person name="Klenk H."/>
            <person name="Kyrpides N."/>
        </authorList>
    </citation>
    <scope>NUCLEOTIDE SEQUENCE [LARGE SCALE GENOMIC DNA]</scope>
    <source>
        <strain evidence="7">ATCC 43766 / DSM 16922 / JCM 21250 / NBRC 16016 / NCTC 11634 / CL345/78</strain>
    </source>
</reference>
<feature type="transmembrane region" description="Helical" evidence="5">
    <location>
        <begin position="177"/>
        <end position="195"/>
    </location>
</feature>
<evidence type="ECO:0000256" key="1">
    <source>
        <dbReference type="ARBA" id="ARBA00004141"/>
    </source>
</evidence>
<feature type="transmembrane region" description="Helical" evidence="5">
    <location>
        <begin position="120"/>
        <end position="142"/>
    </location>
</feature>
<evidence type="ECO:0000256" key="2">
    <source>
        <dbReference type="ARBA" id="ARBA00022692"/>
    </source>
</evidence>
<dbReference type="OrthoDB" id="5177430at2"/>
<feature type="transmembrane region" description="Helical" evidence="5">
    <location>
        <begin position="95"/>
        <end position="114"/>
    </location>
</feature>
<dbReference type="HOGENOM" id="CLU_1208143_0_0_10"/>
<comment type="subcellular location">
    <subcellularLocation>
        <location evidence="1">Membrane</location>
        <topology evidence="1">Multi-pass membrane protein</topology>
    </subcellularLocation>
</comment>
<dbReference type="AlphaFoldDB" id="F0P0I1"/>
<feature type="transmembrane region" description="Helical" evidence="5">
    <location>
        <begin position="207"/>
        <end position="226"/>
    </location>
</feature>
<name>F0P0I1_WEEVC</name>
<dbReference type="KEGG" id="wvi:Weevi_0751"/>
<reference evidence="6 7" key="1">
    <citation type="journal article" date="2011" name="Stand. Genomic Sci.">
        <title>Complete genome sequence of Weeksella virosa type strain (9751).</title>
        <authorList>
            <person name="Lang E."/>
            <person name="Teshima H."/>
            <person name="Lucas S."/>
            <person name="Lapidus A."/>
            <person name="Hammon N."/>
            <person name="Deshpande S."/>
            <person name="Nolan M."/>
            <person name="Cheng J.F."/>
            <person name="Pitluck S."/>
            <person name="Liolios K."/>
            <person name="Pagani I."/>
            <person name="Mikhailova N."/>
            <person name="Ivanova N."/>
            <person name="Mavromatis K."/>
            <person name="Pati A."/>
            <person name="Tapia R."/>
            <person name="Han C."/>
            <person name="Goodwin L."/>
            <person name="Chen A."/>
            <person name="Palaniappan K."/>
            <person name="Land M."/>
            <person name="Hauser L."/>
            <person name="Chang Y.J."/>
            <person name="Jeffries C.D."/>
            <person name="Brambilla E.M."/>
            <person name="Kopitz M."/>
            <person name="Rohde M."/>
            <person name="Goker M."/>
            <person name="Tindall B.J."/>
            <person name="Detter J.C."/>
            <person name="Woyke T."/>
            <person name="Bristow J."/>
            <person name="Eisen J.A."/>
            <person name="Markowitz V."/>
            <person name="Hugenholtz P."/>
            <person name="Klenk H.P."/>
            <person name="Kyrpides N.C."/>
        </authorList>
    </citation>
    <scope>NUCLEOTIDE SEQUENCE [LARGE SCALE GENOMIC DNA]</scope>
    <source>
        <strain evidence="7">ATCC 43766 / DSM 16922 / JCM 21250 / NBRC 16016 / NCTC 11634 / CL345/78</strain>
    </source>
</reference>
<dbReference type="InterPro" id="IPR006214">
    <property type="entry name" value="Bax_inhibitor_1-related"/>
</dbReference>
<keyword evidence="2 5" id="KW-0812">Transmembrane</keyword>
<accession>F0P0I1</accession>
<keyword evidence="3 5" id="KW-1133">Transmembrane helix</keyword>
<dbReference type="STRING" id="865938.Weevi_0751"/>
<evidence type="ECO:0000256" key="5">
    <source>
        <dbReference type="SAM" id="Phobius"/>
    </source>
</evidence>
<dbReference type="EMBL" id="CP002455">
    <property type="protein sequence ID" value="ADX67465.1"/>
    <property type="molecule type" value="Genomic_DNA"/>
</dbReference>
<protein>
    <recommendedName>
        <fullName evidence="8">Permease</fullName>
    </recommendedName>
</protein>
<evidence type="ECO:0000256" key="4">
    <source>
        <dbReference type="ARBA" id="ARBA00023136"/>
    </source>
</evidence>
<organism evidence="6 7">
    <name type="scientific">Weeksella virosa (strain ATCC 43766 / DSM 16922 / JCM 21250 / CCUG 30538 / CDC 9751 / IAM 14551 / NBRC 16016 / NCTC 11634 / CL345/78)</name>
    <dbReference type="NCBI Taxonomy" id="865938"/>
    <lineage>
        <taxon>Bacteria</taxon>
        <taxon>Pseudomonadati</taxon>
        <taxon>Bacteroidota</taxon>
        <taxon>Flavobacteriia</taxon>
        <taxon>Flavobacteriales</taxon>
        <taxon>Weeksellaceae</taxon>
        <taxon>Weeksella</taxon>
    </lineage>
</organism>